<evidence type="ECO:0000313" key="2">
    <source>
        <dbReference type="Proteomes" id="UP000503447"/>
    </source>
</evidence>
<dbReference type="Proteomes" id="UP000503447">
    <property type="component" value="Chromosome"/>
</dbReference>
<reference evidence="2" key="1">
    <citation type="submission" date="2020-05" db="EMBL/GenBank/DDBJ databases">
        <title>Frigoriglobus tundricola gen. nov., sp. nov., a psychrotolerant cellulolytic planctomycete of the family Gemmataceae with two divergent copies of 16S rRNA gene.</title>
        <authorList>
            <person name="Kulichevskaya I.S."/>
            <person name="Ivanova A.A."/>
            <person name="Naumoff D.G."/>
            <person name="Beletsky A.V."/>
            <person name="Rijpstra W.I.C."/>
            <person name="Sinninghe Damste J.S."/>
            <person name="Mardanov A.V."/>
            <person name="Ravin N.V."/>
            <person name="Dedysh S.N."/>
        </authorList>
    </citation>
    <scope>NUCLEOTIDE SEQUENCE [LARGE SCALE GENOMIC DNA]</scope>
    <source>
        <strain evidence="2">PL17</strain>
    </source>
</reference>
<protein>
    <submittedName>
        <fullName evidence="1">Uncharacterized protein</fullName>
    </submittedName>
</protein>
<proteinExistence type="predicted"/>
<organism evidence="1 2">
    <name type="scientific">Frigoriglobus tundricola</name>
    <dbReference type="NCBI Taxonomy" id="2774151"/>
    <lineage>
        <taxon>Bacteria</taxon>
        <taxon>Pseudomonadati</taxon>
        <taxon>Planctomycetota</taxon>
        <taxon>Planctomycetia</taxon>
        <taxon>Gemmatales</taxon>
        <taxon>Gemmataceae</taxon>
        <taxon>Frigoriglobus</taxon>
    </lineage>
</organism>
<dbReference type="EMBL" id="CP053452">
    <property type="protein sequence ID" value="QJW92999.1"/>
    <property type="molecule type" value="Genomic_DNA"/>
</dbReference>
<gene>
    <name evidence="1" type="ORF">FTUN_0499</name>
</gene>
<accession>A0A6M5YG21</accession>
<evidence type="ECO:0000313" key="1">
    <source>
        <dbReference type="EMBL" id="QJW92999.1"/>
    </source>
</evidence>
<sequence length="71" mass="7251">MRTVTASLVPHGNFTPGELAGTVTSCQEGLGSAVGLKSTFVLASLGNLSSTAHATVISSPFRFAVVTRTWG</sequence>
<dbReference type="AlphaFoldDB" id="A0A6M5YG21"/>
<dbReference type="KEGG" id="ftj:FTUN_0499"/>
<keyword evidence="2" id="KW-1185">Reference proteome</keyword>
<name>A0A6M5YG21_9BACT</name>